<evidence type="ECO:0000313" key="1">
    <source>
        <dbReference type="EMBL" id="PMD15522.1"/>
    </source>
</evidence>
<organism evidence="1 2">
    <name type="scientific">Hyaloscypha hepaticicola</name>
    <dbReference type="NCBI Taxonomy" id="2082293"/>
    <lineage>
        <taxon>Eukaryota</taxon>
        <taxon>Fungi</taxon>
        <taxon>Dikarya</taxon>
        <taxon>Ascomycota</taxon>
        <taxon>Pezizomycotina</taxon>
        <taxon>Leotiomycetes</taxon>
        <taxon>Helotiales</taxon>
        <taxon>Hyaloscyphaceae</taxon>
        <taxon>Hyaloscypha</taxon>
    </lineage>
</organism>
<protein>
    <submittedName>
        <fullName evidence="1">Uncharacterized protein</fullName>
    </submittedName>
</protein>
<dbReference type="EMBL" id="KZ613512">
    <property type="protein sequence ID" value="PMD15522.1"/>
    <property type="molecule type" value="Genomic_DNA"/>
</dbReference>
<evidence type="ECO:0000313" key="2">
    <source>
        <dbReference type="Proteomes" id="UP000235672"/>
    </source>
</evidence>
<sequence length="67" mass="8060">MHHLRTLQLHKLREQMLEEGAQEGLWIAGMLSHGWRLESDLPFVQWFNGVQLKYEDIVYMNNFFPDD</sequence>
<name>A0A2J6PNB7_9HELO</name>
<proteinExistence type="predicted"/>
<dbReference type="AlphaFoldDB" id="A0A2J6PNB7"/>
<reference evidence="1 2" key="1">
    <citation type="submission" date="2016-05" db="EMBL/GenBank/DDBJ databases">
        <title>A degradative enzymes factory behind the ericoid mycorrhizal symbiosis.</title>
        <authorList>
            <consortium name="DOE Joint Genome Institute"/>
            <person name="Martino E."/>
            <person name="Morin E."/>
            <person name="Grelet G."/>
            <person name="Kuo A."/>
            <person name="Kohler A."/>
            <person name="Daghino S."/>
            <person name="Barry K."/>
            <person name="Choi C."/>
            <person name="Cichocki N."/>
            <person name="Clum A."/>
            <person name="Copeland A."/>
            <person name="Hainaut M."/>
            <person name="Haridas S."/>
            <person name="Labutti K."/>
            <person name="Lindquist E."/>
            <person name="Lipzen A."/>
            <person name="Khouja H.-R."/>
            <person name="Murat C."/>
            <person name="Ohm R."/>
            <person name="Olson A."/>
            <person name="Spatafora J."/>
            <person name="Veneault-Fourrey C."/>
            <person name="Henrissat B."/>
            <person name="Grigoriev I."/>
            <person name="Martin F."/>
            <person name="Perotto S."/>
        </authorList>
    </citation>
    <scope>NUCLEOTIDE SEQUENCE [LARGE SCALE GENOMIC DNA]</scope>
    <source>
        <strain evidence="1 2">UAMH 7357</strain>
    </source>
</reference>
<keyword evidence="2" id="KW-1185">Reference proteome</keyword>
<dbReference type="OrthoDB" id="5417895at2759"/>
<gene>
    <name evidence="1" type="ORF">NA56DRAFT_709651</name>
</gene>
<accession>A0A2J6PNB7</accession>
<dbReference type="Proteomes" id="UP000235672">
    <property type="component" value="Unassembled WGS sequence"/>
</dbReference>